<gene>
    <name evidence="12" type="ORF">METBIDRAFT_33571</name>
</gene>
<sequence length="523" mass="59884">MKSKFRVTLLIIAWVLCLSYMFWPNSSYQSVPFEQIVPSVISAVGPYSHAHEKCQKYFDFVRALATSRPSDSRYLTSRQIANHVDHLRVYLKCHLDFQLDETRDSALMGAELLPMFSGDLPLIAHHDWAPFVLGRGFYWSRYVNMSRGRGIVVSLDDANTEFACRLLQVLHHLGNTLPIQVIHKGDLSAASISLLKLVTKGKQIVEFMDVSPTLRSGFSQVFRGYNNKWFAALFSTFEEIILVDADVVPFVKPETFFDFDGYKRTGAYFFKDRELSETLSNSQFEFFSSIIPRSDELFNVSIDCSKFDNNFFNFKSKHVMESGVVVLRRSSHLLGIIISLALQYWFKSGRIMCGDKDLFWLGQLISGNSNFHFNEISAAAVGVMETNNTVCSTQIGHFSKERELLWTNGALNVCKRDSWLVDFLLYPHLRKKFNYSIFDLRDNYKSLVEIKHAALPASIEHLNERNLSNITSRFVKDRSRGCGGIYYCASSDEGGEIIEFSEEKKLQYKTIALVWNRPLITTV</sequence>
<reference evidence="12 13" key="1">
    <citation type="submission" date="2016-05" db="EMBL/GenBank/DDBJ databases">
        <title>Comparative genomics of biotechnologically important yeasts.</title>
        <authorList>
            <consortium name="DOE Joint Genome Institute"/>
            <person name="Riley R."/>
            <person name="Haridas S."/>
            <person name="Wolfe K.H."/>
            <person name="Lopes M.R."/>
            <person name="Hittinger C.T."/>
            <person name="Goker M."/>
            <person name="Salamov A."/>
            <person name="Wisecaver J."/>
            <person name="Long T.M."/>
            <person name="Aerts A.L."/>
            <person name="Barry K."/>
            <person name="Choi C."/>
            <person name="Clum A."/>
            <person name="Coughlan A.Y."/>
            <person name="Deshpande S."/>
            <person name="Douglass A.P."/>
            <person name="Hanson S.J."/>
            <person name="Klenk H.-P."/>
            <person name="LaButti K."/>
            <person name="Lapidus A."/>
            <person name="Lindquist E."/>
            <person name="Lipzen A."/>
            <person name="Meier-kolthoff J.P."/>
            <person name="Ohm R.A."/>
            <person name="Otillar R.P."/>
            <person name="Pangilinan J."/>
            <person name="Peng Y."/>
            <person name="Rokas A."/>
            <person name="Rosa C.A."/>
            <person name="Scheuner C."/>
            <person name="Sibirny A.A."/>
            <person name="Slot J.C."/>
            <person name="Stielow J.B."/>
            <person name="Sun H."/>
            <person name="Kurtzman C.P."/>
            <person name="Blackwell M."/>
            <person name="Grigoriev I.V."/>
            <person name="Jeffries T.W."/>
        </authorList>
    </citation>
    <scope>NUCLEOTIDE SEQUENCE [LARGE SCALE GENOMIC DNA]</scope>
    <source>
        <strain evidence="12 13">NRRL YB-4993</strain>
    </source>
</reference>
<dbReference type="AlphaFoldDB" id="A0A1A0H673"/>
<dbReference type="PANTHER" id="PTHR31392">
    <property type="entry name" value="ALPHA-1,3-MANNOSYLTRANSFERASE MNN1-RELATED"/>
    <property type="match status" value="1"/>
</dbReference>
<dbReference type="Proteomes" id="UP000092555">
    <property type="component" value="Unassembled WGS sequence"/>
</dbReference>
<protein>
    <submittedName>
        <fullName evidence="12">Nucleotide-diphospho-sugar transferase</fullName>
    </submittedName>
</protein>
<comment type="similarity">
    <text evidence="3">Belongs to the MNN1/MNT family.</text>
</comment>
<keyword evidence="10" id="KW-0472">Membrane</keyword>
<keyword evidence="4" id="KW-0328">Glycosyltransferase</keyword>
<dbReference type="InterPro" id="IPR029044">
    <property type="entry name" value="Nucleotide-diphossugar_trans"/>
</dbReference>
<evidence type="ECO:0000256" key="8">
    <source>
        <dbReference type="ARBA" id="ARBA00022989"/>
    </source>
</evidence>
<keyword evidence="5 12" id="KW-0808">Transferase</keyword>
<comment type="caution">
    <text evidence="12">The sequence shown here is derived from an EMBL/GenBank/DDBJ whole genome shotgun (WGS) entry which is preliminary data.</text>
</comment>
<dbReference type="GO" id="GO:0006493">
    <property type="term" value="P:protein O-linked glycosylation"/>
    <property type="evidence" value="ECO:0007669"/>
    <property type="project" value="TreeGrafter"/>
</dbReference>
<dbReference type="OrthoDB" id="430354at2759"/>
<dbReference type="GO" id="GO:0046354">
    <property type="term" value="P:mannan biosynthetic process"/>
    <property type="evidence" value="ECO:0007669"/>
    <property type="project" value="UniProtKB-ARBA"/>
</dbReference>
<dbReference type="GO" id="GO:0000139">
    <property type="term" value="C:Golgi membrane"/>
    <property type="evidence" value="ECO:0007669"/>
    <property type="project" value="UniProtKB-SubCell"/>
</dbReference>
<organism evidence="12 13">
    <name type="scientific">Metschnikowia bicuspidata var. bicuspidata NRRL YB-4993</name>
    <dbReference type="NCBI Taxonomy" id="869754"/>
    <lineage>
        <taxon>Eukaryota</taxon>
        <taxon>Fungi</taxon>
        <taxon>Dikarya</taxon>
        <taxon>Ascomycota</taxon>
        <taxon>Saccharomycotina</taxon>
        <taxon>Pichiomycetes</taxon>
        <taxon>Metschnikowiaceae</taxon>
        <taxon>Metschnikowia</taxon>
    </lineage>
</organism>
<dbReference type="SUPFAM" id="SSF53448">
    <property type="entry name" value="Nucleotide-diphospho-sugar transferases"/>
    <property type="match status" value="1"/>
</dbReference>
<evidence type="ECO:0000256" key="9">
    <source>
        <dbReference type="ARBA" id="ARBA00023034"/>
    </source>
</evidence>
<dbReference type="Pfam" id="PF11051">
    <property type="entry name" value="Mannosyl_trans3"/>
    <property type="match status" value="1"/>
</dbReference>
<evidence type="ECO:0000256" key="7">
    <source>
        <dbReference type="ARBA" id="ARBA00022968"/>
    </source>
</evidence>
<dbReference type="GO" id="GO:0000033">
    <property type="term" value="F:alpha-1,3-mannosyltransferase activity"/>
    <property type="evidence" value="ECO:0007669"/>
    <property type="project" value="TreeGrafter"/>
</dbReference>
<comment type="pathway">
    <text evidence="2">Protein modification; protein glycosylation.</text>
</comment>
<proteinExistence type="inferred from homology"/>
<keyword evidence="9" id="KW-0333">Golgi apparatus</keyword>
<evidence type="ECO:0000256" key="11">
    <source>
        <dbReference type="ARBA" id="ARBA00023180"/>
    </source>
</evidence>
<evidence type="ECO:0000313" key="13">
    <source>
        <dbReference type="Proteomes" id="UP000092555"/>
    </source>
</evidence>
<dbReference type="GeneID" id="30029310"/>
<evidence type="ECO:0000256" key="4">
    <source>
        <dbReference type="ARBA" id="ARBA00022676"/>
    </source>
</evidence>
<evidence type="ECO:0000256" key="10">
    <source>
        <dbReference type="ARBA" id="ARBA00023136"/>
    </source>
</evidence>
<accession>A0A1A0H673</accession>
<dbReference type="PANTHER" id="PTHR31392:SF1">
    <property type="entry name" value="ALPHA-1,3-MANNOSYLTRANSFERASE MNN1-RELATED"/>
    <property type="match status" value="1"/>
</dbReference>
<evidence type="ECO:0000256" key="1">
    <source>
        <dbReference type="ARBA" id="ARBA00004323"/>
    </source>
</evidence>
<dbReference type="RefSeq" id="XP_018709939.1">
    <property type="nucleotide sequence ID" value="XM_018856334.1"/>
</dbReference>
<evidence type="ECO:0000256" key="5">
    <source>
        <dbReference type="ARBA" id="ARBA00022679"/>
    </source>
</evidence>
<keyword evidence="7" id="KW-0735">Signal-anchor</keyword>
<dbReference type="STRING" id="869754.A0A1A0H673"/>
<evidence type="ECO:0000313" key="12">
    <source>
        <dbReference type="EMBL" id="OBA19407.1"/>
    </source>
</evidence>
<dbReference type="Gene3D" id="3.90.550.10">
    <property type="entry name" value="Spore Coat Polysaccharide Biosynthesis Protein SpsA, Chain A"/>
    <property type="match status" value="1"/>
</dbReference>
<keyword evidence="13" id="KW-1185">Reference proteome</keyword>
<keyword evidence="8" id="KW-1133">Transmembrane helix</keyword>
<evidence type="ECO:0000256" key="6">
    <source>
        <dbReference type="ARBA" id="ARBA00022692"/>
    </source>
</evidence>
<keyword evidence="11" id="KW-0325">Glycoprotein</keyword>
<dbReference type="InterPro" id="IPR022751">
    <property type="entry name" value="Alpha_mannosyltransferase"/>
</dbReference>
<name>A0A1A0H673_9ASCO</name>
<dbReference type="EMBL" id="LXTC01000007">
    <property type="protein sequence ID" value="OBA19407.1"/>
    <property type="molecule type" value="Genomic_DNA"/>
</dbReference>
<keyword evidence="6" id="KW-0812">Transmembrane</keyword>
<comment type="subcellular location">
    <subcellularLocation>
        <location evidence="1">Golgi apparatus membrane</location>
        <topology evidence="1">Single-pass type II membrane protein</topology>
    </subcellularLocation>
</comment>
<evidence type="ECO:0000256" key="3">
    <source>
        <dbReference type="ARBA" id="ARBA00009105"/>
    </source>
</evidence>
<evidence type="ECO:0000256" key="2">
    <source>
        <dbReference type="ARBA" id="ARBA00004922"/>
    </source>
</evidence>